<evidence type="ECO:0000256" key="5">
    <source>
        <dbReference type="ARBA" id="ARBA00023136"/>
    </source>
</evidence>
<protein>
    <submittedName>
        <fullName evidence="7">LysE type translocator</fullName>
    </submittedName>
</protein>
<dbReference type="AlphaFoldDB" id="A0A2P5K7H7"/>
<evidence type="ECO:0000256" key="6">
    <source>
        <dbReference type="SAM" id="Phobius"/>
    </source>
</evidence>
<dbReference type="GO" id="GO:0006865">
    <property type="term" value="P:amino acid transport"/>
    <property type="evidence" value="ECO:0007669"/>
    <property type="project" value="InterPro"/>
</dbReference>
<keyword evidence="2" id="KW-1003">Cell membrane</keyword>
<proteinExistence type="predicted"/>
<keyword evidence="8" id="KW-1185">Reference proteome</keyword>
<gene>
    <name evidence="7" type="ORF">B0O95_11539</name>
</gene>
<evidence type="ECO:0000313" key="8">
    <source>
        <dbReference type="Proteomes" id="UP000243096"/>
    </source>
</evidence>
<evidence type="ECO:0000313" key="7">
    <source>
        <dbReference type="EMBL" id="PPB82020.1"/>
    </source>
</evidence>
<evidence type="ECO:0000256" key="3">
    <source>
        <dbReference type="ARBA" id="ARBA00022692"/>
    </source>
</evidence>
<evidence type="ECO:0000256" key="2">
    <source>
        <dbReference type="ARBA" id="ARBA00022475"/>
    </source>
</evidence>
<dbReference type="Proteomes" id="UP000243096">
    <property type="component" value="Unassembled WGS sequence"/>
</dbReference>
<keyword evidence="4 6" id="KW-1133">Transmembrane helix</keyword>
<accession>A0A2P5K7H7</accession>
<comment type="subcellular location">
    <subcellularLocation>
        <location evidence="1">Cell membrane</location>
        <topology evidence="1">Multi-pass membrane protein</topology>
    </subcellularLocation>
</comment>
<name>A0A2P5K7H7_9BURK</name>
<dbReference type="InterPro" id="IPR001123">
    <property type="entry name" value="LeuE-type"/>
</dbReference>
<dbReference type="GO" id="GO:0005886">
    <property type="term" value="C:plasma membrane"/>
    <property type="evidence" value="ECO:0007669"/>
    <property type="project" value="UniProtKB-SubCell"/>
</dbReference>
<keyword evidence="5 6" id="KW-0472">Membrane</keyword>
<evidence type="ECO:0000256" key="4">
    <source>
        <dbReference type="ARBA" id="ARBA00022989"/>
    </source>
</evidence>
<feature type="transmembrane region" description="Helical" evidence="6">
    <location>
        <begin position="36"/>
        <end position="54"/>
    </location>
</feature>
<reference evidence="7 8" key="1">
    <citation type="submission" date="2018-01" db="EMBL/GenBank/DDBJ databases">
        <title>Genomic Encyclopedia of Type Strains, Phase III (KMG-III): the genomes of soil and plant-associated and newly described type strains.</title>
        <authorList>
            <person name="Whitman W."/>
        </authorList>
    </citation>
    <scope>NUCLEOTIDE SEQUENCE [LARGE SCALE GENOMIC DNA]</scope>
    <source>
        <strain evidence="7 8">HKI456</strain>
    </source>
</reference>
<evidence type="ECO:0000256" key="1">
    <source>
        <dbReference type="ARBA" id="ARBA00004651"/>
    </source>
</evidence>
<organism evidence="7 8">
    <name type="scientific">Mycetohabitans endofungorum</name>
    <dbReference type="NCBI Taxonomy" id="417203"/>
    <lineage>
        <taxon>Bacteria</taxon>
        <taxon>Pseudomonadati</taxon>
        <taxon>Pseudomonadota</taxon>
        <taxon>Betaproteobacteria</taxon>
        <taxon>Burkholderiales</taxon>
        <taxon>Burkholderiaceae</taxon>
        <taxon>Mycetohabitans</taxon>
    </lineage>
</organism>
<comment type="caution">
    <text evidence="7">The sequence shown here is derived from an EMBL/GenBank/DDBJ whole genome shotgun (WGS) entry which is preliminary data.</text>
</comment>
<dbReference type="EMBL" id="PRDW01000015">
    <property type="protein sequence ID" value="PPB82020.1"/>
    <property type="molecule type" value="Genomic_DNA"/>
</dbReference>
<feature type="transmembrane region" description="Helical" evidence="6">
    <location>
        <begin position="12"/>
        <end position="30"/>
    </location>
</feature>
<keyword evidence="3 6" id="KW-0812">Transmembrane</keyword>
<sequence length="59" mass="6348">MGGARLLTHMLNPKVMVFFASFFSQFVSVYSAHKSSAFLVLGVGFAGLGVRMTFATTRG</sequence>
<dbReference type="Pfam" id="PF01810">
    <property type="entry name" value="LysE"/>
    <property type="match status" value="1"/>
</dbReference>